<comment type="caution">
    <text evidence="2">The sequence shown here is derived from an EMBL/GenBank/DDBJ whole genome shotgun (WGS) entry which is preliminary data.</text>
</comment>
<feature type="compositionally biased region" description="Basic residues" evidence="1">
    <location>
        <begin position="92"/>
        <end position="103"/>
    </location>
</feature>
<proteinExistence type="predicted"/>
<feature type="compositionally biased region" description="Polar residues" evidence="1">
    <location>
        <begin position="13"/>
        <end position="24"/>
    </location>
</feature>
<dbReference type="Proteomes" id="UP001454036">
    <property type="component" value="Unassembled WGS sequence"/>
</dbReference>
<organism evidence="2 3">
    <name type="scientific">Lithospermum erythrorhizon</name>
    <name type="common">Purple gromwell</name>
    <name type="synonym">Lithospermum officinale var. erythrorhizon</name>
    <dbReference type="NCBI Taxonomy" id="34254"/>
    <lineage>
        <taxon>Eukaryota</taxon>
        <taxon>Viridiplantae</taxon>
        <taxon>Streptophyta</taxon>
        <taxon>Embryophyta</taxon>
        <taxon>Tracheophyta</taxon>
        <taxon>Spermatophyta</taxon>
        <taxon>Magnoliopsida</taxon>
        <taxon>eudicotyledons</taxon>
        <taxon>Gunneridae</taxon>
        <taxon>Pentapetalae</taxon>
        <taxon>asterids</taxon>
        <taxon>lamiids</taxon>
        <taxon>Boraginales</taxon>
        <taxon>Boraginaceae</taxon>
        <taxon>Boraginoideae</taxon>
        <taxon>Lithospermeae</taxon>
        <taxon>Lithospermum</taxon>
    </lineage>
</organism>
<feature type="compositionally biased region" description="Polar residues" evidence="1">
    <location>
        <begin position="138"/>
        <end position="152"/>
    </location>
</feature>
<protein>
    <submittedName>
        <fullName evidence="2">Uncharacterized protein</fullName>
    </submittedName>
</protein>
<name>A0AAV3QND7_LITER</name>
<dbReference type="AlphaFoldDB" id="A0AAV3QND7"/>
<evidence type="ECO:0000256" key="1">
    <source>
        <dbReference type="SAM" id="MobiDB-lite"/>
    </source>
</evidence>
<evidence type="ECO:0000313" key="3">
    <source>
        <dbReference type="Proteomes" id="UP001454036"/>
    </source>
</evidence>
<dbReference type="GO" id="GO:1990112">
    <property type="term" value="C:RQC complex"/>
    <property type="evidence" value="ECO:0007669"/>
    <property type="project" value="TreeGrafter"/>
</dbReference>
<sequence length="269" mass="30461">MSARLMKKVLNEQEASLQQHGQQDSSDDLESPHSSTPSRNLFDLLNDDGEEHEHDEGEEPTIDDELLRENDNHWPSPFINSNSNVPSSISNKSKKKKKRKKSKADKSTSNDKSDHLNSLMLENLAIGGKATGKGDVPSTVNSKPANGNGNYKKQFGSSVLHVDPKFLNADNELRRIFGSKVVNSFEKSHQAGSSRQARCGRRGSYSHRRTIIVSPSEHWPRWDGSLSMELLETKEGVHFFRLYLLFLFLCVCHHEMDTDIDYCDKFNIF</sequence>
<keyword evidence="3" id="KW-1185">Reference proteome</keyword>
<gene>
    <name evidence="2" type="ORF">LIER_40006</name>
</gene>
<feature type="compositionally biased region" description="Low complexity" evidence="1">
    <location>
        <begin position="80"/>
        <end position="91"/>
    </location>
</feature>
<reference evidence="2 3" key="1">
    <citation type="submission" date="2024-01" db="EMBL/GenBank/DDBJ databases">
        <title>The complete chloroplast genome sequence of Lithospermum erythrorhizon: insights into the phylogenetic relationship among Boraginaceae species and the maternal lineages of purple gromwells.</title>
        <authorList>
            <person name="Okada T."/>
            <person name="Watanabe K."/>
        </authorList>
    </citation>
    <scope>NUCLEOTIDE SEQUENCE [LARGE SCALE GENOMIC DNA]</scope>
</reference>
<dbReference type="EMBL" id="BAABME010022338">
    <property type="protein sequence ID" value="GAA0165565.1"/>
    <property type="molecule type" value="Genomic_DNA"/>
</dbReference>
<accession>A0AAV3QND7</accession>
<dbReference type="PANTHER" id="PTHR22684">
    <property type="entry name" value="NULP1-RELATED"/>
    <property type="match status" value="1"/>
</dbReference>
<evidence type="ECO:0000313" key="2">
    <source>
        <dbReference type="EMBL" id="GAA0165565.1"/>
    </source>
</evidence>
<dbReference type="InterPro" id="IPR006994">
    <property type="entry name" value="TCF25/Rqc1"/>
</dbReference>
<feature type="region of interest" description="Disordered" evidence="1">
    <location>
        <begin position="1"/>
        <end position="152"/>
    </location>
</feature>
<dbReference type="PANTHER" id="PTHR22684:SF0">
    <property type="entry name" value="RIBOSOME QUALITY CONTROL COMPLEX SUBUNIT TCF25"/>
    <property type="match status" value="1"/>
</dbReference>
<feature type="compositionally biased region" description="Basic and acidic residues" evidence="1">
    <location>
        <begin position="104"/>
        <end position="115"/>
    </location>
</feature>